<evidence type="ECO:0000313" key="7">
    <source>
        <dbReference type="EMBL" id="HIU57392.1"/>
    </source>
</evidence>
<evidence type="ECO:0000313" key="8">
    <source>
        <dbReference type="Proteomes" id="UP000824109"/>
    </source>
</evidence>
<evidence type="ECO:0000256" key="5">
    <source>
        <dbReference type="NCBIfam" id="TIGR02404"/>
    </source>
</evidence>
<dbReference type="InterPro" id="IPR028978">
    <property type="entry name" value="Chorismate_lyase_/UTRA_dom_sf"/>
</dbReference>
<dbReference type="InterPro" id="IPR036390">
    <property type="entry name" value="WH_DNA-bd_sf"/>
</dbReference>
<name>A0A9D1MBS8_9FIRM</name>
<evidence type="ECO:0000256" key="2">
    <source>
        <dbReference type="ARBA" id="ARBA00023015"/>
    </source>
</evidence>
<dbReference type="Pfam" id="PF00392">
    <property type="entry name" value="GntR"/>
    <property type="match status" value="1"/>
</dbReference>
<proteinExistence type="predicted"/>
<dbReference type="NCBIfam" id="TIGR02404">
    <property type="entry name" value="trehalos_R_Bsub"/>
    <property type="match status" value="1"/>
</dbReference>
<evidence type="ECO:0000256" key="3">
    <source>
        <dbReference type="ARBA" id="ARBA00023125"/>
    </source>
</evidence>
<dbReference type="AlphaFoldDB" id="A0A9D1MBS8"/>
<keyword evidence="1" id="KW-0678">Repressor</keyword>
<dbReference type="InterPro" id="IPR012770">
    <property type="entry name" value="TreR"/>
</dbReference>
<keyword evidence="2" id="KW-0805">Transcription regulation</keyword>
<feature type="domain" description="HTH gntR-type" evidence="6">
    <location>
        <begin position="2"/>
        <end position="70"/>
    </location>
</feature>
<dbReference type="PANTHER" id="PTHR44846:SF12">
    <property type="entry name" value="HTH-TYPE TRANSCRIPTIONAL REGULATOR TRER"/>
    <property type="match status" value="1"/>
</dbReference>
<dbReference type="PRINTS" id="PR00035">
    <property type="entry name" value="HTHGNTR"/>
</dbReference>
<dbReference type="SMART" id="SM00866">
    <property type="entry name" value="UTRA"/>
    <property type="match status" value="1"/>
</dbReference>
<evidence type="ECO:0000256" key="1">
    <source>
        <dbReference type="ARBA" id="ARBA00022491"/>
    </source>
</evidence>
<dbReference type="InterPro" id="IPR050679">
    <property type="entry name" value="Bact_HTH_transcr_reg"/>
</dbReference>
<dbReference type="InterPro" id="IPR000524">
    <property type="entry name" value="Tscrpt_reg_HTH_GntR"/>
</dbReference>
<evidence type="ECO:0000256" key="4">
    <source>
        <dbReference type="ARBA" id="ARBA00023163"/>
    </source>
</evidence>
<keyword evidence="3" id="KW-0238">DNA-binding</keyword>
<dbReference type="GO" id="GO:0045892">
    <property type="term" value="P:negative regulation of DNA-templated transcription"/>
    <property type="evidence" value="ECO:0007669"/>
    <property type="project" value="TreeGrafter"/>
</dbReference>
<accession>A0A9D1MBS8</accession>
<dbReference type="Gene3D" id="1.10.10.10">
    <property type="entry name" value="Winged helix-like DNA-binding domain superfamily/Winged helix DNA-binding domain"/>
    <property type="match status" value="1"/>
</dbReference>
<reference evidence="7" key="1">
    <citation type="submission" date="2020-10" db="EMBL/GenBank/DDBJ databases">
        <authorList>
            <person name="Gilroy R."/>
        </authorList>
    </citation>
    <scope>NUCLEOTIDE SEQUENCE</scope>
    <source>
        <strain evidence="7">USAMLcec3-3695</strain>
    </source>
</reference>
<dbReference type="SUPFAM" id="SSF64288">
    <property type="entry name" value="Chorismate lyase-like"/>
    <property type="match status" value="1"/>
</dbReference>
<reference evidence="7" key="2">
    <citation type="journal article" date="2021" name="PeerJ">
        <title>Extensive microbial diversity within the chicken gut microbiome revealed by metagenomics and culture.</title>
        <authorList>
            <person name="Gilroy R."/>
            <person name="Ravi A."/>
            <person name="Getino M."/>
            <person name="Pursley I."/>
            <person name="Horton D.L."/>
            <person name="Alikhan N.F."/>
            <person name="Baker D."/>
            <person name="Gharbi K."/>
            <person name="Hall N."/>
            <person name="Watson M."/>
            <person name="Adriaenssens E.M."/>
            <person name="Foster-Nyarko E."/>
            <person name="Jarju S."/>
            <person name="Secka A."/>
            <person name="Antonio M."/>
            <person name="Oren A."/>
            <person name="Chaudhuri R.R."/>
            <person name="La Ragione R."/>
            <person name="Hildebrand F."/>
            <person name="Pallen M.J."/>
        </authorList>
    </citation>
    <scope>NUCLEOTIDE SEQUENCE</scope>
    <source>
        <strain evidence="7">USAMLcec3-3695</strain>
    </source>
</reference>
<organism evidence="7 8">
    <name type="scientific">Candidatus Ornithomonoglobus merdipullorum</name>
    <dbReference type="NCBI Taxonomy" id="2840895"/>
    <lineage>
        <taxon>Bacteria</taxon>
        <taxon>Bacillati</taxon>
        <taxon>Bacillota</taxon>
        <taxon>Clostridia</taxon>
        <taxon>Candidatus Ornithomonoglobus</taxon>
    </lineage>
</organism>
<dbReference type="SUPFAM" id="SSF46785">
    <property type="entry name" value="Winged helix' DNA-binding domain"/>
    <property type="match status" value="1"/>
</dbReference>
<dbReference type="InterPro" id="IPR036388">
    <property type="entry name" value="WH-like_DNA-bd_sf"/>
</dbReference>
<dbReference type="Gene3D" id="3.40.1410.10">
    <property type="entry name" value="Chorismate lyase-like"/>
    <property type="match status" value="1"/>
</dbReference>
<keyword evidence="4" id="KW-0804">Transcription</keyword>
<dbReference type="PROSITE" id="PS50949">
    <property type="entry name" value="HTH_GNTR"/>
    <property type="match status" value="1"/>
</dbReference>
<evidence type="ECO:0000259" key="6">
    <source>
        <dbReference type="PROSITE" id="PS50949"/>
    </source>
</evidence>
<comment type="caution">
    <text evidence="7">The sequence shown here is derived from an EMBL/GenBank/DDBJ whole genome shotgun (WGS) entry which is preliminary data.</text>
</comment>
<dbReference type="SMART" id="SM00345">
    <property type="entry name" value="HTH_GNTR"/>
    <property type="match status" value="1"/>
</dbReference>
<dbReference type="InterPro" id="IPR011663">
    <property type="entry name" value="UTRA"/>
</dbReference>
<dbReference type="GO" id="GO:0003700">
    <property type="term" value="F:DNA-binding transcription factor activity"/>
    <property type="evidence" value="ECO:0007669"/>
    <property type="project" value="UniProtKB-UniRule"/>
</dbReference>
<dbReference type="Proteomes" id="UP000824109">
    <property type="component" value="Unassembled WGS sequence"/>
</dbReference>
<dbReference type="EMBL" id="DVNB01000066">
    <property type="protein sequence ID" value="HIU57392.1"/>
    <property type="molecule type" value="Genomic_DNA"/>
</dbReference>
<protein>
    <recommendedName>
        <fullName evidence="5">Trehalose operon repressor</fullName>
    </recommendedName>
</protein>
<dbReference type="FunFam" id="3.40.1410.10:FF:000008">
    <property type="entry name" value="Transcriptional regulator, GntR family"/>
    <property type="match status" value="1"/>
</dbReference>
<gene>
    <name evidence="7" type="primary">treR</name>
    <name evidence="7" type="ORF">IAA61_06225</name>
</gene>
<dbReference type="Pfam" id="PF07702">
    <property type="entry name" value="UTRA"/>
    <property type="match status" value="1"/>
</dbReference>
<sequence>MISKYRQIYEHFHELIESGVLKPGDSLPSEREMSESFDVSRDTVRKAMQLLENNKDISKARGRESVVLKRNLFDFPISRINSFKEMAKQLQWKNVVTHVEDLSIIEAEGDIAFRLDAEEGEEVYRIKRVREIDGEAVIFDTDYFKRRFVPRLTRDICAGSIYEYIENELGIKIGIAQKIVTIEDAGREDRMYLDLDESGVVAVVTSITALESGEIFQLTESRHRKDKFRFTVTAHR</sequence>
<dbReference type="CDD" id="cd07377">
    <property type="entry name" value="WHTH_GntR"/>
    <property type="match status" value="1"/>
</dbReference>
<dbReference type="GO" id="GO:0003677">
    <property type="term" value="F:DNA binding"/>
    <property type="evidence" value="ECO:0007669"/>
    <property type="project" value="UniProtKB-UniRule"/>
</dbReference>
<dbReference type="PANTHER" id="PTHR44846">
    <property type="entry name" value="MANNOSYL-D-GLYCERATE TRANSPORT/METABOLISM SYSTEM REPRESSOR MNGR-RELATED"/>
    <property type="match status" value="1"/>
</dbReference>